<dbReference type="eggNOG" id="COG1214">
    <property type="taxonomic scope" value="Bacteria"/>
</dbReference>
<evidence type="ECO:0000313" key="3">
    <source>
        <dbReference type="Proteomes" id="UP000215383"/>
    </source>
</evidence>
<proteinExistence type="predicted"/>
<dbReference type="InterPro" id="IPR043129">
    <property type="entry name" value="ATPase_NBD"/>
</dbReference>
<reference evidence="2 3" key="1">
    <citation type="submission" date="2017-06" db="EMBL/GenBank/DDBJ databases">
        <authorList>
            <consortium name="Pathogen Informatics"/>
        </authorList>
    </citation>
    <scope>NUCLEOTIDE SEQUENCE [LARGE SCALE GENOMIC DNA]</scope>
    <source>
        <strain evidence="2 3">NCTC10570</strain>
    </source>
</reference>
<dbReference type="SUPFAM" id="SSF53067">
    <property type="entry name" value="Actin-like ATPase domain"/>
    <property type="match status" value="2"/>
</dbReference>
<dbReference type="PANTHER" id="PTHR11735:SF11">
    <property type="entry name" value="TRNA THREONYLCARBAMOYLADENOSINE BIOSYNTHESIS PROTEIN TSAB"/>
    <property type="match status" value="1"/>
</dbReference>
<dbReference type="PANTHER" id="PTHR11735">
    <property type="entry name" value="TRNA N6-ADENOSINE THREONYLCARBAMOYLTRANSFERASE"/>
    <property type="match status" value="1"/>
</dbReference>
<name>A0A239T9B4_9FIRM</name>
<dbReference type="GeneID" id="78506090"/>
<dbReference type="InterPro" id="IPR022496">
    <property type="entry name" value="T6A_TsaB"/>
</dbReference>
<dbReference type="InterPro" id="IPR000905">
    <property type="entry name" value="Gcp-like_dom"/>
</dbReference>
<dbReference type="EMBL" id="LT906446">
    <property type="protein sequence ID" value="SNU93638.1"/>
    <property type="molecule type" value="Genomic_DNA"/>
</dbReference>
<organism evidence="2 3">
    <name type="scientific">Megamonas hypermegale</name>
    <dbReference type="NCBI Taxonomy" id="158847"/>
    <lineage>
        <taxon>Bacteria</taxon>
        <taxon>Bacillati</taxon>
        <taxon>Bacillota</taxon>
        <taxon>Negativicutes</taxon>
        <taxon>Selenomonadales</taxon>
        <taxon>Selenomonadaceae</taxon>
        <taxon>Megamonas</taxon>
    </lineage>
</organism>
<sequence>MPILAIDTSTMVSGAAIATEDRLIAEVTMQLKLPQSQVLLGHIEDVLKIAHMDKKDLDGIAISIGPGSFTGLRIGLASAKMLSYALDIPVVTVSSLEAMAYHYPVPNIYIASVLDAQKNNAYFSLYEYNGKNFDEKKSICVMAFDEVIDFCSKLDKPVIFVGDIAQKKADMIAEAPNVSLGMPHLCMPRAANVAMAAMPKFLNGEFANIMNLEPVYIRRSEAEVLWEKRHSQDKTGENA</sequence>
<dbReference type="Pfam" id="PF00814">
    <property type="entry name" value="TsaD"/>
    <property type="match status" value="1"/>
</dbReference>
<dbReference type="RefSeq" id="WP_027889542.1">
    <property type="nucleotide sequence ID" value="NZ_LT906446.1"/>
</dbReference>
<dbReference type="Gene3D" id="3.30.420.40">
    <property type="match status" value="2"/>
</dbReference>
<evidence type="ECO:0000313" key="2">
    <source>
        <dbReference type="EMBL" id="SNU93638.1"/>
    </source>
</evidence>
<dbReference type="NCBIfam" id="TIGR03725">
    <property type="entry name" value="T6A_YeaZ"/>
    <property type="match status" value="1"/>
</dbReference>
<dbReference type="GO" id="GO:0002949">
    <property type="term" value="P:tRNA threonylcarbamoyladenosine modification"/>
    <property type="evidence" value="ECO:0007669"/>
    <property type="project" value="InterPro"/>
</dbReference>
<accession>A0A239T9B4</accession>
<dbReference type="GO" id="GO:0005829">
    <property type="term" value="C:cytosol"/>
    <property type="evidence" value="ECO:0007669"/>
    <property type="project" value="TreeGrafter"/>
</dbReference>
<protein>
    <submittedName>
        <fullName evidence="2">UGMP family protein</fullName>
    </submittedName>
</protein>
<dbReference type="CDD" id="cd24032">
    <property type="entry name" value="ASKHA_NBD_TsaB"/>
    <property type="match status" value="1"/>
</dbReference>
<dbReference type="Proteomes" id="UP000215383">
    <property type="component" value="Chromosome 1"/>
</dbReference>
<keyword evidence="3" id="KW-1185">Reference proteome</keyword>
<feature type="domain" description="Gcp-like" evidence="1">
    <location>
        <begin position="37"/>
        <end position="224"/>
    </location>
</feature>
<evidence type="ECO:0000259" key="1">
    <source>
        <dbReference type="Pfam" id="PF00814"/>
    </source>
</evidence>
<dbReference type="AlphaFoldDB" id="A0A239T9B4"/>
<gene>
    <name evidence="2" type="primary">ydiC</name>
    <name evidence="2" type="ORF">SAMEA4364220_00043</name>
</gene>